<dbReference type="PROSITE" id="PS51352">
    <property type="entry name" value="THIOREDOXIN_2"/>
    <property type="match status" value="1"/>
</dbReference>
<keyword evidence="4" id="KW-1185">Reference proteome</keyword>
<evidence type="ECO:0000313" key="3">
    <source>
        <dbReference type="EMBL" id="MBB5021141.1"/>
    </source>
</evidence>
<feature type="domain" description="Thioredoxin" evidence="2">
    <location>
        <begin position="38"/>
        <end position="185"/>
    </location>
</feature>
<dbReference type="CDD" id="cd02966">
    <property type="entry name" value="TlpA_like_family"/>
    <property type="match status" value="1"/>
</dbReference>
<dbReference type="GO" id="GO:0016209">
    <property type="term" value="F:antioxidant activity"/>
    <property type="evidence" value="ECO:0007669"/>
    <property type="project" value="InterPro"/>
</dbReference>
<comment type="caution">
    <text evidence="3">The sequence shown here is derived from an EMBL/GenBank/DDBJ whole genome shotgun (WGS) entry which is preliminary data.</text>
</comment>
<dbReference type="Pfam" id="PF00578">
    <property type="entry name" value="AhpC-TSA"/>
    <property type="match status" value="1"/>
</dbReference>
<feature type="transmembrane region" description="Helical" evidence="1">
    <location>
        <begin position="12"/>
        <end position="33"/>
    </location>
</feature>
<dbReference type="InterPro" id="IPR036249">
    <property type="entry name" value="Thioredoxin-like_sf"/>
</dbReference>
<dbReference type="InterPro" id="IPR050553">
    <property type="entry name" value="Thioredoxin_ResA/DsbE_sf"/>
</dbReference>
<evidence type="ECO:0000256" key="1">
    <source>
        <dbReference type="SAM" id="Phobius"/>
    </source>
</evidence>
<dbReference type="InterPro" id="IPR000866">
    <property type="entry name" value="AhpC/TSA"/>
</dbReference>
<protein>
    <submittedName>
        <fullName evidence="3">Thiol-disulfide isomerase/thioredoxin</fullName>
    </submittedName>
</protein>
<dbReference type="AlphaFoldDB" id="A0A7W7Y2Z9"/>
<gene>
    <name evidence="3" type="ORF">HNR37_000447</name>
</gene>
<keyword evidence="1" id="KW-0472">Membrane</keyword>
<keyword evidence="1" id="KW-0812">Transmembrane</keyword>
<proteinExistence type="predicted"/>
<dbReference type="GO" id="GO:0016491">
    <property type="term" value="F:oxidoreductase activity"/>
    <property type="evidence" value="ECO:0007669"/>
    <property type="project" value="InterPro"/>
</dbReference>
<dbReference type="EMBL" id="JACHID010000002">
    <property type="protein sequence ID" value="MBB5021141.1"/>
    <property type="molecule type" value="Genomic_DNA"/>
</dbReference>
<sequence>MARTKKNRKRKVPPYTVIAFIVAVVIVAAFLIFSDTGGDKAVQQPSYLSPALQAKDFVDIYDRPAGIHTSKGNVLLINFWSKECPACLRELPHIQKLYEKYYGDEVEIITFNLDRISTARLKHFMEEHDYRFPVVHTSAGYVVEHANISATPTTDVVGRDGEAIERIVGAVSFKKLDRLIKGALE</sequence>
<keyword evidence="1" id="KW-1133">Transmembrane helix</keyword>
<evidence type="ECO:0000313" key="4">
    <source>
        <dbReference type="Proteomes" id="UP000528322"/>
    </source>
</evidence>
<dbReference type="InterPro" id="IPR013766">
    <property type="entry name" value="Thioredoxin_domain"/>
</dbReference>
<organism evidence="3 4">
    <name type="scientific">Desulfurispira natronophila</name>
    <dbReference type="NCBI Taxonomy" id="682562"/>
    <lineage>
        <taxon>Bacteria</taxon>
        <taxon>Pseudomonadati</taxon>
        <taxon>Chrysiogenota</taxon>
        <taxon>Chrysiogenia</taxon>
        <taxon>Chrysiogenales</taxon>
        <taxon>Chrysiogenaceae</taxon>
        <taxon>Desulfurispira</taxon>
    </lineage>
</organism>
<dbReference type="Gene3D" id="3.40.30.10">
    <property type="entry name" value="Glutaredoxin"/>
    <property type="match status" value="1"/>
</dbReference>
<dbReference type="PANTHER" id="PTHR42852:SF13">
    <property type="entry name" value="PROTEIN DIPZ"/>
    <property type="match status" value="1"/>
</dbReference>
<accession>A0A7W7Y2Z9</accession>
<name>A0A7W7Y2Z9_9BACT</name>
<dbReference type="SUPFAM" id="SSF52833">
    <property type="entry name" value="Thioredoxin-like"/>
    <property type="match status" value="1"/>
</dbReference>
<reference evidence="3 4" key="1">
    <citation type="submission" date="2020-08" db="EMBL/GenBank/DDBJ databases">
        <title>Genomic Encyclopedia of Type Strains, Phase IV (KMG-IV): sequencing the most valuable type-strain genomes for metagenomic binning, comparative biology and taxonomic classification.</title>
        <authorList>
            <person name="Goeker M."/>
        </authorList>
    </citation>
    <scope>NUCLEOTIDE SEQUENCE [LARGE SCALE GENOMIC DNA]</scope>
    <source>
        <strain evidence="3 4">DSM 22071</strain>
    </source>
</reference>
<dbReference type="PANTHER" id="PTHR42852">
    <property type="entry name" value="THIOL:DISULFIDE INTERCHANGE PROTEIN DSBE"/>
    <property type="match status" value="1"/>
</dbReference>
<dbReference type="Proteomes" id="UP000528322">
    <property type="component" value="Unassembled WGS sequence"/>
</dbReference>
<evidence type="ECO:0000259" key="2">
    <source>
        <dbReference type="PROSITE" id="PS51352"/>
    </source>
</evidence>
<dbReference type="RefSeq" id="WP_183729268.1">
    <property type="nucleotide sequence ID" value="NZ_JACHID010000002.1"/>
</dbReference>
<keyword evidence="3" id="KW-0413">Isomerase</keyword>
<dbReference type="GO" id="GO:0016853">
    <property type="term" value="F:isomerase activity"/>
    <property type="evidence" value="ECO:0007669"/>
    <property type="project" value="UniProtKB-KW"/>
</dbReference>